<protein>
    <submittedName>
        <fullName evidence="1">Uncharacterized protein</fullName>
    </submittedName>
</protein>
<evidence type="ECO:0000313" key="1">
    <source>
        <dbReference type="EMBL" id="QJE03065.1"/>
    </source>
</evidence>
<dbReference type="RefSeq" id="WP_170205146.1">
    <property type="nucleotide sequence ID" value="NZ_CP051685.1"/>
</dbReference>
<dbReference type="KEGG" id="mfy:HH212_26275"/>
<dbReference type="EMBL" id="CP051685">
    <property type="protein sequence ID" value="QJE03065.1"/>
    <property type="molecule type" value="Genomic_DNA"/>
</dbReference>
<organism evidence="1 2">
    <name type="scientific">Massilia forsythiae</name>
    <dbReference type="NCBI Taxonomy" id="2728020"/>
    <lineage>
        <taxon>Bacteria</taxon>
        <taxon>Pseudomonadati</taxon>
        <taxon>Pseudomonadota</taxon>
        <taxon>Betaproteobacteria</taxon>
        <taxon>Burkholderiales</taxon>
        <taxon>Oxalobacteraceae</taxon>
        <taxon>Telluria group</taxon>
        <taxon>Massilia</taxon>
    </lineage>
</organism>
<name>A0A7Z2W274_9BURK</name>
<accession>A0A7Z2W274</accession>
<reference evidence="1 2" key="1">
    <citation type="submission" date="2020-04" db="EMBL/GenBank/DDBJ databases">
        <title>Genome sequencing of novel species.</title>
        <authorList>
            <person name="Heo J."/>
            <person name="Kim S.-J."/>
            <person name="Kim J.-S."/>
            <person name="Hong S.-B."/>
            <person name="Kwon S.-W."/>
        </authorList>
    </citation>
    <scope>NUCLEOTIDE SEQUENCE [LARGE SCALE GENOMIC DNA]</scope>
    <source>
        <strain evidence="1 2">GN2-R2</strain>
    </source>
</reference>
<dbReference type="Proteomes" id="UP000502415">
    <property type="component" value="Chromosome"/>
</dbReference>
<gene>
    <name evidence="1" type="ORF">HH212_26275</name>
</gene>
<keyword evidence="2" id="KW-1185">Reference proteome</keyword>
<sequence length="103" mass="11178">MNNNARMYRAEILRAVLGPQANTVQAADVARLNQIAERLAECETAHAALQAKGYGTSGMPFIELVCSVPERVRGKLVNLFRGTSTLASSYSDVSEASERRGLH</sequence>
<dbReference type="AlphaFoldDB" id="A0A7Z2W274"/>
<proteinExistence type="predicted"/>
<evidence type="ECO:0000313" key="2">
    <source>
        <dbReference type="Proteomes" id="UP000502415"/>
    </source>
</evidence>